<dbReference type="Gene3D" id="1.10.357.10">
    <property type="entry name" value="Tetracycline Repressor, domain 2"/>
    <property type="match status" value="1"/>
</dbReference>
<dbReference type="InterPro" id="IPR013718">
    <property type="entry name" value="COQ9_C"/>
</dbReference>
<evidence type="ECO:0000256" key="3">
    <source>
        <dbReference type="ARBA" id="ARBA00010766"/>
    </source>
</evidence>
<reference evidence="11" key="1">
    <citation type="submission" date="2019-12" db="EMBL/GenBank/DDBJ databases">
        <authorList>
            <person name="Scholes J."/>
        </authorList>
    </citation>
    <scope>NUCLEOTIDE SEQUENCE</scope>
</reference>
<dbReference type="GO" id="GO:0006744">
    <property type="term" value="P:ubiquinone biosynthetic process"/>
    <property type="evidence" value="ECO:0007669"/>
    <property type="project" value="UniProtKB-UniRule"/>
</dbReference>
<dbReference type="OrthoDB" id="619536at2759"/>
<dbReference type="EMBL" id="CACSLK010017620">
    <property type="protein sequence ID" value="CAA0818693.1"/>
    <property type="molecule type" value="Genomic_DNA"/>
</dbReference>
<feature type="region of interest" description="Disordered" evidence="9">
    <location>
        <begin position="12"/>
        <end position="31"/>
    </location>
</feature>
<comment type="subcellular location">
    <subcellularLocation>
        <location evidence="1 8">Mitochondrion</location>
    </subcellularLocation>
</comment>
<keyword evidence="5" id="KW-0809">Transit peptide</keyword>
<keyword evidence="7 8" id="KW-0496">Mitochondrion</keyword>
<comment type="caution">
    <text evidence="11">The sequence shown here is derived from an EMBL/GenBank/DDBJ whole genome shotgun (WGS) entry which is preliminary data.</text>
</comment>
<gene>
    <name evidence="11" type="ORF">SHERM_17584</name>
</gene>
<evidence type="ECO:0000313" key="12">
    <source>
        <dbReference type="Proteomes" id="UP001153555"/>
    </source>
</evidence>
<feature type="region of interest" description="Disordered" evidence="9">
    <location>
        <begin position="40"/>
        <end position="77"/>
    </location>
</feature>
<evidence type="ECO:0000313" key="11">
    <source>
        <dbReference type="EMBL" id="CAA0818693.1"/>
    </source>
</evidence>
<proteinExistence type="inferred from homology"/>
<keyword evidence="12" id="KW-1185">Reference proteome</keyword>
<evidence type="ECO:0000259" key="10">
    <source>
        <dbReference type="Pfam" id="PF08511"/>
    </source>
</evidence>
<evidence type="ECO:0000256" key="2">
    <source>
        <dbReference type="ARBA" id="ARBA00004749"/>
    </source>
</evidence>
<feature type="compositionally biased region" description="Basic and acidic residues" evidence="9">
    <location>
        <begin position="68"/>
        <end position="77"/>
    </location>
</feature>
<feature type="domain" description="COQ9 C-terminal" evidence="10">
    <location>
        <begin position="156"/>
        <end position="224"/>
    </location>
</feature>
<dbReference type="NCBIfam" id="TIGR02396">
    <property type="entry name" value="diverge_rpsU"/>
    <property type="match status" value="1"/>
</dbReference>
<sequence length="257" mass="29181">MYRSAARRLLPALRRRTGHPPNQASTVPFSAPVINRPACSTAATSENTQHPNPNNFDFSYQSSSNEGENPRVEDRPKAQWQDEQARVLHASLRHVYFMDDCLKRLIDTIDLREDLKNLLPRNRVAKLVQIRLEMQAPYISKWAHALSIQAQPPNIATSFKQRAMLVDEIWDAAGDESTDTDWYVKRTVLGGIYSTAELYMLSDNSPDFRDTWAFLDGRVKEAFDLKKTVQEAKYLVEAVGAGMGGSVEGFFKSFLKR</sequence>
<dbReference type="GO" id="GO:0005743">
    <property type="term" value="C:mitochondrial inner membrane"/>
    <property type="evidence" value="ECO:0007669"/>
    <property type="project" value="TreeGrafter"/>
</dbReference>
<evidence type="ECO:0000256" key="8">
    <source>
        <dbReference type="RuleBase" id="RU366063"/>
    </source>
</evidence>
<comment type="function">
    <text evidence="8">Membrane-associated protein that warps the membrane surface to access and bind aromatic isoprenes with high specificity, including ubiquinone (CoQ) isoprene intermediates and presents them directly to Coq7, therefore facilitating the Coq7-mediated hydroxylase step. Participates in the biosynthesis of coenzyme Q, also named ubiquinone, an essential lipid-soluble electron transporter for aerobic cellular respiration.</text>
</comment>
<comment type="pathway">
    <text evidence="2 8">Cofactor biosynthesis; ubiquinone biosynthesis.</text>
</comment>
<dbReference type="Pfam" id="PF08511">
    <property type="entry name" value="COQ9"/>
    <property type="match status" value="1"/>
</dbReference>
<protein>
    <recommendedName>
        <fullName evidence="8">Ubiquinone biosynthesis protein</fullName>
    </recommendedName>
</protein>
<dbReference type="AlphaFoldDB" id="A0A9N7R7J8"/>
<accession>A0A9N7R7J8</accession>
<evidence type="ECO:0000256" key="5">
    <source>
        <dbReference type="ARBA" id="ARBA00022946"/>
    </source>
</evidence>
<keyword evidence="4 8" id="KW-0831">Ubiquinone biosynthesis</keyword>
<organism evidence="11 12">
    <name type="scientific">Striga hermonthica</name>
    <name type="common">Purple witchweed</name>
    <name type="synonym">Buchnera hermonthica</name>
    <dbReference type="NCBI Taxonomy" id="68872"/>
    <lineage>
        <taxon>Eukaryota</taxon>
        <taxon>Viridiplantae</taxon>
        <taxon>Streptophyta</taxon>
        <taxon>Embryophyta</taxon>
        <taxon>Tracheophyta</taxon>
        <taxon>Spermatophyta</taxon>
        <taxon>Magnoliopsida</taxon>
        <taxon>eudicotyledons</taxon>
        <taxon>Gunneridae</taxon>
        <taxon>Pentapetalae</taxon>
        <taxon>asterids</taxon>
        <taxon>lamiids</taxon>
        <taxon>Lamiales</taxon>
        <taxon>Orobanchaceae</taxon>
        <taxon>Buchnereae</taxon>
        <taxon>Striga</taxon>
    </lineage>
</organism>
<dbReference type="InterPro" id="IPR012762">
    <property type="entry name" value="Ubiq_biosynth_COQ9"/>
</dbReference>
<dbReference type="PANTHER" id="PTHR21427:SF19">
    <property type="entry name" value="UBIQUINONE BIOSYNTHESIS PROTEIN COQ9, MITOCHONDRIAL"/>
    <property type="match status" value="1"/>
</dbReference>
<feature type="compositionally biased region" description="Polar residues" evidence="9">
    <location>
        <begin position="41"/>
        <end position="67"/>
    </location>
</feature>
<evidence type="ECO:0000256" key="7">
    <source>
        <dbReference type="ARBA" id="ARBA00023128"/>
    </source>
</evidence>
<evidence type="ECO:0000256" key="4">
    <source>
        <dbReference type="ARBA" id="ARBA00022688"/>
    </source>
</evidence>
<dbReference type="Proteomes" id="UP001153555">
    <property type="component" value="Unassembled WGS sequence"/>
</dbReference>
<evidence type="ECO:0000256" key="1">
    <source>
        <dbReference type="ARBA" id="ARBA00004173"/>
    </source>
</evidence>
<dbReference type="PANTHER" id="PTHR21427">
    <property type="entry name" value="UBIQUINONE BIOSYNTHESIS PROTEIN COQ9, MITOCHONDRIAL"/>
    <property type="match status" value="1"/>
</dbReference>
<name>A0A9N7R7J8_STRHE</name>
<keyword evidence="6 8" id="KW-0446">Lipid-binding</keyword>
<evidence type="ECO:0000256" key="6">
    <source>
        <dbReference type="ARBA" id="ARBA00023121"/>
    </source>
</evidence>
<comment type="similarity">
    <text evidence="3 8">Belongs to the COQ9 family.</text>
</comment>
<evidence type="ECO:0000256" key="9">
    <source>
        <dbReference type="SAM" id="MobiDB-lite"/>
    </source>
</evidence>
<dbReference type="GO" id="GO:0008289">
    <property type="term" value="F:lipid binding"/>
    <property type="evidence" value="ECO:0007669"/>
    <property type="project" value="UniProtKB-UniRule"/>
</dbReference>